<feature type="region of interest" description="Disordered" evidence="2">
    <location>
        <begin position="27"/>
        <end position="74"/>
    </location>
</feature>
<feature type="chain" id="PRO_5004518131" evidence="3">
    <location>
        <begin position="22"/>
        <end position="436"/>
    </location>
</feature>
<dbReference type="OMA" id="LENHAHQ"/>
<dbReference type="PANTHER" id="PTHR31654:SF0">
    <property type="entry name" value="SECRETED BETA-GLUCOSIDASE ADG3-RELATED"/>
    <property type="match status" value="1"/>
</dbReference>
<dbReference type="OrthoDB" id="5554151at2759"/>
<accession>S3BWR5</accession>
<dbReference type="VEuPathDB" id="FungiDB:F503_00136"/>
<protein>
    <submittedName>
        <fullName evidence="4">Sun family-like protein</fullName>
    </submittedName>
</protein>
<evidence type="ECO:0000256" key="1">
    <source>
        <dbReference type="ARBA" id="ARBA00010579"/>
    </source>
</evidence>
<dbReference type="HOGENOM" id="CLU_026108_2_0_1"/>
<reference evidence="4 5" key="1">
    <citation type="journal article" date="2013" name="BMC Genomics">
        <title>The genome and transcriptome of the pine saprophyte Ophiostoma piceae, and a comparison with the bark beetle-associated pine pathogen Grosmannia clavigera.</title>
        <authorList>
            <person name="Haridas S."/>
            <person name="Wang Y."/>
            <person name="Lim L."/>
            <person name="Massoumi Alamouti S."/>
            <person name="Jackman S."/>
            <person name="Docking R."/>
            <person name="Robertson G."/>
            <person name="Birol I."/>
            <person name="Bohlmann J."/>
            <person name="Breuil C."/>
        </authorList>
    </citation>
    <scope>NUCLEOTIDE SEQUENCE [LARGE SCALE GENOMIC DNA]</scope>
    <source>
        <strain evidence="4 5">UAMH 11346</strain>
    </source>
</reference>
<keyword evidence="5" id="KW-1185">Reference proteome</keyword>
<organism evidence="4 5">
    <name type="scientific">Ophiostoma piceae (strain UAMH 11346)</name>
    <name type="common">Sap stain fungus</name>
    <dbReference type="NCBI Taxonomy" id="1262450"/>
    <lineage>
        <taxon>Eukaryota</taxon>
        <taxon>Fungi</taxon>
        <taxon>Dikarya</taxon>
        <taxon>Ascomycota</taxon>
        <taxon>Pezizomycotina</taxon>
        <taxon>Sordariomycetes</taxon>
        <taxon>Sordariomycetidae</taxon>
        <taxon>Ophiostomatales</taxon>
        <taxon>Ophiostomataceae</taxon>
        <taxon>Ophiostoma</taxon>
    </lineage>
</organism>
<keyword evidence="3" id="KW-0732">Signal</keyword>
<dbReference type="Pfam" id="PF03856">
    <property type="entry name" value="SUN"/>
    <property type="match status" value="1"/>
</dbReference>
<feature type="compositionally biased region" description="Basic residues" evidence="2">
    <location>
        <begin position="27"/>
        <end position="39"/>
    </location>
</feature>
<proteinExistence type="inferred from homology"/>
<comment type="similarity">
    <text evidence="1">Belongs to the SUN family.</text>
</comment>
<evidence type="ECO:0000256" key="2">
    <source>
        <dbReference type="SAM" id="MobiDB-lite"/>
    </source>
</evidence>
<gene>
    <name evidence="4" type="ORF">F503_00136</name>
</gene>
<feature type="region of interest" description="Disordered" evidence="2">
    <location>
        <begin position="389"/>
        <end position="410"/>
    </location>
</feature>
<name>S3BWR5_OPHP1</name>
<evidence type="ECO:0000256" key="3">
    <source>
        <dbReference type="SAM" id="SignalP"/>
    </source>
</evidence>
<sequence>MKFSAAIASALVLGVAQPAVAELHAGHRAAHQHYGKRHSHAADASLQERQPEPVPEPAPLENHAHQHLHDKRLPRKVESLPAVFTRNPDTPAAAPIVPRKAPRSLPDDALTAAGIPLDISKRAVCELPTHPDIVAVPGASNGGWAMAPDVSCTAGSWCPIACVSGKVMAQWKPDTTYVYPESMDGGLYCGSDGTPSKGFDDQPYCVDGTGTISAVNKCGDVVSFCQTVLPGDEGMYIPTDVTGTATLAVPGPSYWDSTAAHYYINPPGTSGTDGCVWGSSDKPIGNWAPYVAGANTDSNGLTYIKLGWNPIWTGSSLTSNKPTFGLRVECDGCNGLPCEIGADNIDDFSVTSSESAAGAGGATFCVATVPKGSSAQIVSGSGGATGTATGLTGTSTSQSGASASASSKSEAVHHRTQGGAAIAGLIIAVVAGMWLY</sequence>
<feature type="signal peptide" evidence="3">
    <location>
        <begin position="1"/>
        <end position="21"/>
    </location>
</feature>
<dbReference type="InterPro" id="IPR005556">
    <property type="entry name" value="SUN"/>
</dbReference>
<dbReference type="STRING" id="1262450.S3BWR5"/>
<dbReference type="InterPro" id="IPR053088">
    <property type="entry name" value="Beta-glucosidase/SUN-like"/>
</dbReference>
<dbReference type="PANTHER" id="PTHR31654">
    <property type="entry name" value="SECRETED BETA-GLUCOSIDASE ADG3-RELATED"/>
    <property type="match status" value="1"/>
</dbReference>
<dbReference type="EMBL" id="KE148158">
    <property type="protein sequence ID" value="EPE04982.1"/>
    <property type="molecule type" value="Genomic_DNA"/>
</dbReference>
<feature type="compositionally biased region" description="Basic residues" evidence="2">
    <location>
        <begin position="65"/>
        <end position="74"/>
    </location>
</feature>
<evidence type="ECO:0000313" key="5">
    <source>
        <dbReference type="Proteomes" id="UP000016923"/>
    </source>
</evidence>
<evidence type="ECO:0000313" key="4">
    <source>
        <dbReference type="EMBL" id="EPE04982.1"/>
    </source>
</evidence>
<dbReference type="Proteomes" id="UP000016923">
    <property type="component" value="Unassembled WGS sequence"/>
</dbReference>
<dbReference type="eggNOG" id="ENOG502QWHV">
    <property type="taxonomic scope" value="Eukaryota"/>
</dbReference>
<dbReference type="AlphaFoldDB" id="S3BWR5"/>
<feature type="compositionally biased region" description="Low complexity" evidence="2">
    <location>
        <begin position="389"/>
        <end position="409"/>
    </location>
</feature>